<keyword evidence="2" id="KW-1133">Transmembrane helix</keyword>
<dbReference type="InterPro" id="IPR038063">
    <property type="entry name" value="Transpep_catalytic_dom"/>
</dbReference>
<feature type="region of interest" description="Disordered" evidence="1">
    <location>
        <begin position="70"/>
        <end position="97"/>
    </location>
</feature>
<dbReference type="EMBL" id="JBIAHM010000011">
    <property type="protein sequence ID" value="MFE9602836.1"/>
    <property type="molecule type" value="Genomic_DNA"/>
</dbReference>
<keyword evidence="2" id="KW-0812">Transmembrane</keyword>
<keyword evidence="4" id="KW-1185">Reference proteome</keyword>
<name>A0ABW6M9M3_9ACTN</name>
<comment type="caution">
    <text evidence="3">The sequence shown here is derived from an EMBL/GenBank/DDBJ whole genome shotgun (WGS) entry which is preliminary data.</text>
</comment>
<sequence>MSDELSAVLREFAAEAEQGARPVLTGAEVRGRAVRRARRRMAGTLGAVALALVGFALTLDLTGKDDDRQLPGAAVPAAPAVPSQSLSTPPSPSAASAAVSTPVSAVPATGTLELTKRALFLGGRVMPLTLDSSNSPAFAGPLTVYGKHDTKVVTVTDSTDGVGLYTEVTLAVELRDADNTPVYVGIARSYKGKSLGKQGTDGTGGWIGLDGADAKWFYQDVKIGTVISVTGD</sequence>
<organism evidence="3 4">
    <name type="scientific">Streptomyces hokutonensis</name>
    <dbReference type="NCBI Taxonomy" id="1306990"/>
    <lineage>
        <taxon>Bacteria</taxon>
        <taxon>Bacillati</taxon>
        <taxon>Actinomycetota</taxon>
        <taxon>Actinomycetes</taxon>
        <taxon>Kitasatosporales</taxon>
        <taxon>Streptomycetaceae</taxon>
        <taxon>Streptomyces</taxon>
    </lineage>
</organism>
<gene>
    <name evidence="3" type="ORF">ACFYNQ_30275</name>
</gene>
<evidence type="ECO:0000313" key="3">
    <source>
        <dbReference type="EMBL" id="MFE9602836.1"/>
    </source>
</evidence>
<dbReference type="RefSeq" id="WP_388111000.1">
    <property type="nucleotide sequence ID" value="NZ_JBIAHM010000011.1"/>
</dbReference>
<feature type="compositionally biased region" description="Low complexity" evidence="1">
    <location>
        <begin position="73"/>
        <end position="97"/>
    </location>
</feature>
<proteinExistence type="predicted"/>
<dbReference type="Proteomes" id="UP001601303">
    <property type="component" value="Unassembled WGS sequence"/>
</dbReference>
<evidence type="ECO:0000313" key="4">
    <source>
        <dbReference type="Proteomes" id="UP001601303"/>
    </source>
</evidence>
<feature type="transmembrane region" description="Helical" evidence="2">
    <location>
        <begin position="41"/>
        <end position="59"/>
    </location>
</feature>
<accession>A0ABW6M9M3</accession>
<protein>
    <submittedName>
        <fullName evidence="3">L,D-transpeptidase</fullName>
    </submittedName>
</protein>
<evidence type="ECO:0000256" key="1">
    <source>
        <dbReference type="SAM" id="MobiDB-lite"/>
    </source>
</evidence>
<dbReference type="Gene3D" id="2.40.440.10">
    <property type="entry name" value="L,D-transpeptidase catalytic domain-like"/>
    <property type="match status" value="1"/>
</dbReference>
<reference evidence="3 4" key="1">
    <citation type="submission" date="2024-10" db="EMBL/GenBank/DDBJ databases">
        <title>The Natural Products Discovery Center: Release of the First 8490 Sequenced Strains for Exploring Actinobacteria Biosynthetic Diversity.</title>
        <authorList>
            <person name="Kalkreuter E."/>
            <person name="Kautsar S.A."/>
            <person name="Yang D."/>
            <person name="Bader C.D."/>
            <person name="Teijaro C.N."/>
            <person name="Fluegel L."/>
            <person name="Davis C.M."/>
            <person name="Simpson J.R."/>
            <person name="Lauterbach L."/>
            <person name="Steele A.D."/>
            <person name="Gui C."/>
            <person name="Meng S."/>
            <person name="Li G."/>
            <person name="Viehrig K."/>
            <person name="Ye F."/>
            <person name="Su P."/>
            <person name="Kiefer A.F."/>
            <person name="Nichols A."/>
            <person name="Cepeda A.J."/>
            <person name="Yan W."/>
            <person name="Fan B."/>
            <person name="Jiang Y."/>
            <person name="Adhikari A."/>
            <person name="Zheng C.-J."/>
            <person name="Schuster L."/>
            <person name="Cowan T.M."/>
            <person name="Smanski M.J."/>
            <person name="Chevrette M.G."/>
            <person name="De Carvalho L.P.S."/>
            <person name="Shen B."/>
        </authorList>
    </citation>
    <scope>NUCLEOTIDE SEQUENCE [LARGE SCALE GENOMIC DNA]</scope>
    <source>
        <strain evidence="3 4">NPDC006488</strain>
    </source>
</reference>
<keyword evidence="2" id="KW-0472">Membrane</keyword>
<evidence type="ECO:0000256" key="2">
    <source>
        <dbReference type="SAM" id="Phobius"/>
    </source>
</evidence>